<accession>A0A915YUD9</accession>
<feature type="transmembrane region" description="Helical" evidence="1">
    <location>
        <begin position="274"/>
        <end position="295"/>
    </location>
</feature>
<evidence type="ECO:0000256" key="1">
    <source>
        <dbReference type="SAM" id="Phobius"/>
    </source>
</evidence>
<dbReference type="AlphaFoldDB" id="A0A915YUD9"/>
<dbReference type="Proteomes" id="UP000684084">
    <property type="component" value="Unassembled WGS sequence"/>
</dbReference>
<comment type="caution">
    <text evidence="2">The sequence shown here is derived from an EMBL/GenBank/DDBJ whole genome shotgun (WGS) entry which is preliminary data.</text>
</comment>
<keyword evidence="1" id="KW-0812">Transmembrane</keyword>
<evidence type="ECO:0000313" key="3">
    <source>
        <dbReference type="Proteomes" id="UP000684084"/>
    </source>
</evidence>
<dbReference type="OrthoDB" id="2389627at2759"/>
<name>A0A915YUD9_9GLOM</name>
<gene>
    <name evidence="2" type="ORF">CHRIB12_LOCUS3477</name>
</gene>
<sequence>MSLACHCYSCNVDYPEFIYPSSDTQNLILQICKGIFEAIQNENTSAEIICSILHENDILCKEIKRLSTDTWKIQFRWSESRYNDSLIKYLLKISKEWYDPFTRYLQHIDRQKRNEWLSDKDTNIKEDELKQLLLDNLADYLPGFKYLFEYSWDSYDDNNNLHKGDFIIASDSGAFHHAVNSKALKCKKYITLIGATFTNFTIELIDNDEIIMQNLKEFHNSQGNYFLRIDFQFIITFIKNLLFILLLLLLFFFGSRINHNKLTHPSQQEESPSILNTGTITITAAAAVVVGYLICRTFSRRDD</sequence>
<evidence type="ECO:0000313" key="2">
    <source>
        <dbReference type="EMBL" id="CAB5338886.1"/>
    </source>
</evidence>
<proteinExistence type="predicted"/>
<protein>
    <submittedName>
        <fullName evidence="2">Uncharacterized protein</fullName>
    </submittedName>
</protein>
<reference evidence="2" key="1">
    <citation type="submission" date="2020-05" db="EMBL/GenBank/DDBJ databases">
        <authorList>
            <person name="Rincon C."/>
            <person name="Sanders R I."/>
            <person name="Robbins C."/>
            <person name="Chaturvedi A."/>
        </authorList>
    </citation>
    <scope>NUCLEOTIDE SEQUENCE</scope>
    <source>
        <strain evidence="2">CHB12</strain>
    </source>
</reference>
<keyword evidence="1" id="KW-1133">Transmembrane helix</keyword>
<dbReference type="EMBL" id="CAGKOT010000005">
    <property type="protein sequence ID" value="CAB5338886.1"/>
    <property type="molecule type" value="Genomic_DNA"/>
</dbReference>
<keyword evidence="1" id="KW-0472">Membrane</keyword>
<feature type="transmembrane region" description="Helical" evidence="1">
    <location>
        <begin position="233"/>
        <end position="254"/>
    </location>
</feature>
<dbReference type="VEuPathDB" id="FungiDB:RhiirFUN_024918"/>
<organism evidence="2 3">
    <name type="scientific">Rhizophagus irregularis</name>
    <dbReference type="NCBI Taxonomy" id="588596"/>
    <lineage>
        <taxon>Eukaryota</taxon>
        <taxon>Fungi</taxon>
        <taxon>Fungi incertae sedis</taxon>
        <taxon>Mucoromycota</taxon>
        <taxon>Glomeromycotina</taxon>
        <taxon>Glomeromycetes</taxon>
        <taxon>Glomerales</taxon>
        <taxon>Glomeraceae</taxon>
        <taxon>Rhizophagus</taxon>
    </lineage>
</organism>